<dbReference type="Pfam" id="PF00015">
    <property type="entry name" value="MCPsignal"/>
    <property type="match status" value="1"/>
</dbReference>
<comment type="caution">
    <text evidence="10">The sequence shown here is derived from an EMBL/GenBank/DDBJ whole genome shotgun (WGS) entry which is preliminary data.</text>
</comment>
<dbReference type="Proteomes" id="UP000003165">
    <property type="component" value="Unassembled WGS sequence"/>
</dbReference>
<proteinExistence type="inferred from homology"/>
<evidence type="ECO:0000256" key="4">
    <source>
        <dbReference type="ARBA" id="ARBA00022989"/>
    </source>
</evidence>
<evidence type="ECO:0000313" key="10">
    <source>
        <dbReference type="EMBL" id="EEG07124.1"/>
    </source>
</evidence>
<reference evidence="10 11" key="1">
    <citation type="submission" date="2009-02" db="EMBL/GenBank/DDBJ databases">
        <title>Sequencing of the draft genome and assembly of Lutiella nitroferrum 2002.</title>
        <authorList>
            <consortium name="US DOE Joint Genome Institute (JGI-PGF)"/>
            <person name="Lucas S."/>
            <person name="Copeland A."/>
            <person name="Lapidus A."/>
            <person name="Glavina del Rio T."/>
            <person name="Tice H."/>
            <person name="Bruce D."/>
            <person name="Goodwin L."/>
            <person name="Pitluck S."/>
            <person name="Larimer F."/>
            <person name="Land M.L."/>
            <person name="Hauser L."/>
            <person name="Coates J.D."/>
        </authorList>
    </citation>
    <scope>NUCLEOTIDE SEQUENCE [LARGE SCALE GENOMIC DNA]</scope>
    <source>
        <strain evidence="10 11">2002</strain>
    </source>
</reference>
<dbReference type="CDD" id="cd11386">
    <property type="entry name" value="MCP_signal"/>
    <property type="match status" value="1"/>
</dbReference>
<dbReference type="SMART" id="SM00283">
    <property type="entry name" value="MA"/>
    <property type="match status" value="1"/>
</dbReference>
<dbReference type="InterPro" id="IPR033480">
    <property type="entry name" value="sCache_2"/>
</dbReference>
<comment type="similarity">
    <text evidence="7">Belongs to the methyl-accepting chemotaxis (MCP) protein family.</text>
</comment>
<evidence type="ECO:0000256" key="7">
    <source>
        <dbReference type="ARBA" id="ARBA00029447"/>
    </source>
</evidence>
<protein>
    <submittedName>
        <fullName evidence="10">Methyl-accepting chemotaxis sensory transducer</fullName>
    </submittedName>
</protein>
<evidence type="ECO:0000256" key="2">
    <source>
        <dbReference type="ARBA" id="ARBA00022475"/>
    </source>
</evidence>
<evidence type="ECO:0000256" key="5">
    <source>
        <dbReference type="ARBA" id="ARBA00023136"/>
    </source>
</evidence>
<dbReference type="GO" id="GO:0004888">
    <property type="term" value="F:transmembrane signaling receptor activity"/>
    <property type="evidence" value="ECO:0007669"/>
    <property type="project" value="InterPro"/>
</dbReference>
<gene>
    <name evidence="10" type="ORF">FuraDRAFT_3324</name>
</gene>
<organism evidence="10 11">
    <name type="scientific">Pseudogulbenkiania ferrooxidans 2002</name>
    <dbReference type="NCBI Taxonomy" id="279714"/>
    <lineage>
        <taxon>Bacteria</taxon>
        <taxon>Pseudomonadati</taxon>
        <taxon>Pseudomonadota</taxon>
        <taxon>Betaproteobacteria</taxon>
        <taxon>Neisseriales</taxon>
        <taxon>Chromobacteriaceae</taxon>
        <taxon>Pseudogulbenkiania</taxon>
    </lineage>
</organism>
<dbReference type="eggNOG" id="COG4564">
    <property type="taxonomic scope" value="Bacteria"/>
</dbReference>
<dbReference type="EMBL" id="ACIS01000010">
    <property type="protein sequence ID" value="EEG07124.1"/>
    <property type="molecule type" value="Genomic_DNA"/>
</dbReference>
<dbReference type="AlphaFoldDB" id="B9Z7I8"/>
<dbReference type="eggNOG" id="COG0840">
    <property type="taxonomic scope" value="Bacteria"/>
</dbReference>
<sequence length="536" mass="57028" precursor="true">MRLRTRLMILVLASFLGTLLIAGLALHSLRSELYSQKSEQITVALRMAEGVMNRYGALEQQGKLSRAEAERQASAALNMLRVDDLYFFARDANNVLKVHPKAERVGKVDLGSTLPDGRTTVAAYEEALAGHKYGITTIQTSRGSSQQPIPKLNGVMRYERWGWTVGTGIFVDDVDAIFWREASLLLGVSAAVMIGVGLLSLAMSRRIIGTLGGEPAYAAEIMEAIAAGDLSRDIVAQGQEHSLLMAMRRMQSGLRQMIEQINRSSALMTHTAQELAGEMRKLDQVSNTASESTTSAAAAIEQLSVSIDHVSDSARQTESDSQTMAELARSGCGVAQAAAGSILAVSGQVTGAAAMVERLAEHTSSISGIAETIRDIANQTNLLALNAAIEAARAGETGRGFAVVADEVRKLAERTAEATSEIASIIGTVVSETSTVSACMEEIRPAVENGASQVHEAAETLHRISRSAEQTLALFRNVAYSMSEQSQAGTSIAGSVEQVAGVVTETRSAVALATRVVHDIDSMAKGLHDAVSRFRL</sequence>
<keyword evidence="11" id="KW-1185">Reference proteome</keyword>
<accession>B9Z7I8</accession>
<evidence type="ECO:0000256" key="8">
    <source>
        <dbReference type="PROSITE-ProRule" id="PRU00284"/>
    </source>
</evidence>
<name>B9Z7I8_9NEIS</name>
<dbReference type="PRINTS" id="PR00260">
    <property type="entry name" value="CHEMTRNSDUCR"/>
</dbReference>
<keyword evidence="4" id="KW-1133">Transmembrane helix</keyword>
<dbReference type="Gene3D" id="3.30.450.20">
    <property type="entry name" value="PAS domain"/>
    <property type="match status" value="1"/>
</dbReference>
<dbReference type="PROSITE" id="PS50111">
    <property type="entry name" value="CHEMOTAXIS_TRANSDUC_2"/>
    <property type="match status" value="1"/>
</dbReference>
<keyword evidence="5" id="KW-0472">Membrane</keyword>
<dbReference type="Pfam" id="PF17200">
    <property type="entry name" value="sCache_2"/>
    <property type="match status" value="1"/>
</dbReference>
<dbReference type="InterPro" id="IPR004089">
    <property type="entry name" value="MCPsignal_dom"/>
</dbReference>
<dbReference type="InterPro" id="IPR004090">
    <property type="entry name" value="Chemotax_Me-accpt_rcpt"/>
</dbReference>
<dbReference type="FunFam" id="1.10.287.950:FF:000001">
    <property type="entry name" value="Methyl-accepting chemotaxis sensory transducer"/>
    <property type="match status" value="1"/>
</dbReference>
<keyword evidence="3" id="KW-0812">Transmembrane</keyword>
<dbReference type="PANTHER" id="PTHR32089">
    <property type="entry name" value="METHYL-ACCEPTING CHEMOTAXIS PROTEIN MCPB"/>
    <property type="match status" value="1"/>
</dbReference>
<dbReference type="GO" id="GO:0005886">
    <property type="term" value="C:plasma membrane"/>
    <property type="evidence" value="ECO:0007669"/>
    <property type="project" value="UniProtKB-SubCell"/>
</dbReference>
<dbReference type="GO" id="GO:0007165">
    <property type="term" value="P:signal transduction"/>
    <property type="evidence" value="ECO:0007669"/>
    <property type="project" value="UniProtKB-KW"/>
</dbReference>
<dbReference type="Gene3D" id="1.10.287.950">
    <property type="entry name" value="Methyl-accepting chemotaxis protein"/>
    <property type="match status" value="1"/>
</dbReference>
<evidence type="ECO:0000256" key="3">
    <source>
        <dbReference type="ARBA" id="ARBA00022692"/>
    </source>
</evidence>
<evidence type="ECO:0000256" key="6">
    <source>
        <dbReference type="ARBA" id="ARBA00023224"/>
    </source>
</evidence>
<dbReference type="SMART" id="SM01049">
    <property type="entry name" value="Cache_2"/>
    <property type="match status" value="1"/>
</dbReference>
<evidence type="ECO:0000259" key="9">
    <source>
        <dbReference type="PROSITE" id="PS50111"/>
    </source>
</evidence>
<comment type="subcellular location">
    <subcellularLocation>
        <location evidence="1">Cell membrane</location>
        <topology evidence="1">Multi-pass membrane protein</topology>
    </subcellularLocation>
</comment>
<evidence type="ECO:0000256" key="1">
    <source>
        <dbReference type="ARBA" id="ARBA00004651"/>
    </source>
</evidence>
<evidence type="ECO:0000313" key="11">
    <source>
        <dbReference type="Proteomes" id="UP000003165"/>
    </source>
</evidence>
<dbReference type="PANTHER" id="PTHR32089:SF119">
    <property type="entry name" value="METHYL-ACCEPTING CHEMOTAXIS PROTEIN CTPL"/>
    <property type="match status" value="1"/>
</dbReference>
<keyword evidence="6 8" id="KW-0807">Transducer</keyword>
<feature type="domain" description="Methyl-accepting transducer" evidence="9">
    <location>
        <begin position="264"/>
        <end position="500"/>
    </location>
</feature>
<dbReference type="SUPFAM" id="SSF58104">
    <property type="entry name" value="Methyl-accepting chemotaxis protein (MCP) signaling domain"/>
    <property type="match status" value="1"/>
</dbReference>
<keyword evidence="2" id="KW-1003">Cell membrane</keyword>
<dbReference type="GO" id="GO:0006935">
    <property type="term" value="P:chemotaxis"/>
    <property type="evidence" value="ECO:0007669"/>
    <property type="project" value="InterPro"/>
</dbReference>